<evidence type="ECO:0000313" key="3">
    <source>
        <dbReference type="EMBL" id="MFD1707723.1"/>
    </source>
</evidence>
<dbReference type="PROSITE" id="PS51257">
    <property type="entry name" value="PROKAR_LIPOPROTEIN"/>
    <property type="match status" value="1"/>
</dbReference>
<sequence length="101" mass="10701">MNVKRMLKLFLSALVLLLATACGGGEDVPAQEDPADAPMEQTNTEEPAGDMNEEPSSGNMEEPAEDMSGEPSSGETNMEEPADPVDETETDEPLDDSGETN</sequence>
<dbReference type="Proteomes" id="UP001597301">
    <property type="component" value="Unassembled WGS sequence"/>
</dbReference>
<evidence type="ECO:0000256" key="1">
    <source>
        <dbReference type="SAM" id="MobiDB-lite"/>
    </source>
</evidence>
<feature type="region of interest" description="Disordered" evidence="1">
    <location>
        <begin position="24"/>
        <end position="101"/>
    </location>
</feature>
<accession>A0ABW4KKL6</accession>
<organism evidence="3 4">
    <name type="scientific">Siminovitchia sediminis</name>
    <dbReference type="NCBI Taxonomy" id="1274353"/>
    <lineage>
        <taxon>Bacteria</taxon>
        <taxon>Bacillati</taxon>
        <taxon>Bacillota</taxon>
        <taxon>Bacilli</taxon>
        <taxon>Bacillales</taxon>
        <taxon>Bacillaceae</taxon>
        <taxon>Siminovitchia</taxon>
    </lineage>
</organism>
<dbReference type="EMBL" id="JBHUEO010000041">
    <property type="protein sequence ID" value="MFD1707723.1"/>
    <property type="molecule type" value="Genomic_DNA"/>
</dbReference>
<evidence type="ECO:0000256" key="2">
    <source>
        <dbReference type="SAM" id="SignalP"/>
    </source>
</evidence>
<evidence type="ECO:0000313" key="4">
    <source>
        <dbReference type="Proteomes" id="UP001597301"/>
    </source>
</evidence>
<keyword evidence="4" id="KW-1185">Reference proteome</keyword>
<feature type="signal peptide" evidence="2">
    <location>
        <begin position="1"/>
        <end position="21"/>
    </location>
</feature>
<reference evidence="4" key="1">
    <citation type="journal article" date="2019" name="Int. J. Syst. Evol. Microbiol.">
        <title>The Global Catalogue of Microorganisms (GCM) 10K type strain sequencing project: providing services to taxonomists for standard genome sequencing and annotation.</title>
        <authorList>
            <consortium name="The Broad Institute Genomics Platform"/>
            <consortium name="The Broad Institute Genome Sequencing Center for Infectious Disease"/>
            <person name="Wu L."/>
            <person name="Ma J."/>
        </authorList>
    </citation>
    <scope>NUCLEOTIDE SEQUENCE [LARGE SCALE GENOMIC DNA]</scope>
    <source>
        <strain evidence="4">CGMCC 1.12295</strain>
    </source>
</reference>
<gene>
    <name evidence="3" type="ORF">ACFSCZ_13430</name>
</gene>
<feature type="chain" id="PRO_5045811761" evidence="2">
    <location>
        <begin position="22"/>
        <end position="101"/>
    </location>
</feature>
<keyword evidence="2" id="KW-0732">Signal</keyword>
<proteinExistence type="predicted"/>
<feature type="compositionally biased region" description="Acidic residues" evidence="1">
    <location>
        <begin position="77"/>
        <end position="101"/>
    </location>
</feature>
<comment type="caution">
    <text evidence="3">The sequence shown here is derived from an EMBL/GenBank/DDBJ whole genome shotgun (WGS) entry which is preliminary data.</text>
</comment>
<name>A0ABW4KKL6_9BACI</name>
<protein>
    <submittedName>
        <fullName evidence="3">Uncharacterized protein</fullName>
    </submittedName>
</protein>
<dbReference type="RefSeq" id="WP_380774519.1">
    <property type="nucleotide sequence ID" value="NZ_JBHUEO010000041.1"/>
</dbReference>